<dbReference type="OrthoDB" id="21018at2759"/>
<keyword evidence="16" id="KW-1185">Reference proteome</keyword>
<feature type="domain" description="Protein kinase" evidence="14">
    <location>
        <begin position="930"/>
        <end position="1262"/>
    </location>
</feature>
<dbReference type="PANTHER" id="PTHR24419">
    <property type="entry name" value="INTERLEUKIN-1 RECEPTOR-ASSOCIATED KINASE"/>
    <property type="match status" value="1"/>
</dbReference>
<feature type="region of interest" description="Disordered" evidence="13">
    <location>
        <begin position="145"/>
        <end position="164"/>
    </location>
</feature>
<keyword evidence="7" id="KW-0808">Transferase</keyword>
<dbReference type="GO" id="GO:0005694">
    <property type="term" value="C:chromosome"/>
    <property type="evidence" value="ECO:0007669"/>
    <property type="project" value="UniProtKB-SubCell"/>
</dbReference>
<dbReference type="GO" id="GO:0072354">
    <property type="term" value="F:histone H3T3 kinase activity"/>
    <property type="evidence" value="ECO:0007669"/>
    <property type="project" value="TreeGrafter"/>
</dbReference>
<dbReference type="GO" id="GO:0005737">
    <property type="term" value="C:cytoplasm"/>
    <property type="evidence" value="ECO:0007669"/>
    <property type="project" value="UniProtKB-SubCell"/>
</dbReference>
<evidence type="ECO:0000256" key="9">
    <source>
        <dbReference type="ARBA" id="ARBA00022777"/>
    </source>
</evidence>
<evidence type="ECO:0000256" key="4">
    <source>
        <dbReference type="ARBA" id="ARBA00022454"/>
    </source>
</evidence>
<accession>A0A8S3WPW4</accession>
<organism evidence="15 16">
    <name type="scientific">Parnassius apollo</name>
    <name type="common">Apollo butterfly</name>
    <name type="synonym">Papilio apollo</name>
    <dbReference type="NCBI Taxonomy" id="110799"/>
    <lineage>
        <taxon>Eukaryota</taxon>
        <taxon>Metazoa</taxon>
        <taxon>Ecdysozoa</taxon>
        <taxon>Arthropoda</taxon>
        <taxon>Hexapoda</taxon>
        <taxon>Insecta</taxon>
        <taxon>Pterygota</taxon>
        <taxon>Neoptera</taxon>
        <taxon>Endopterygota</taxon>
        <taxon>Lepidoptera</taxon>
        <taxon>Glossata</taxon>
        <taxon>Ditrysia</taxon>
        <taxon>Papilionoidea</taxon>
        <taxon>Papilionidae</taxon>
        <taxon>Parnassiinae</taxon>
        <taxon>Parnassini</taxon>
        <taxon>Parnassius</taxon>
        <taxon>Parnassius</taxon>
    </lineage>
</organism>
<dbReference type="InterPro" id="IPR024604">
    <property type="entry name" value="GSG2_C"/>
</dbReference>
<keyword evidence="6" id="KW-0723">Serine/threonine-protein kinase</keyword>
<dbReference type="SMART" id="SM00220">
    <property type="entry name" value="S_TKc"/>
    <property type="match status" value="1"/>
</dbReference>
<evidence type="ECO:0000256" key="6">
    <source>
        <dbReference type="ARBA" id="ARBA00022527"/>
    </source>
</evidence>
<keyword evidence="8" id="KW-0547">Nucleotide-binding</keyword>
<evidence type="ECO:0000256" key="5">
    <source>
        <dbReference type="ARBA" id="ARBA00022490"/>
    </source>
</evidence>
<keyword evidence="5" id="KW-0963">Cytoplasm</keyword>
<protein>
    <recommendedName>
        <fullName evidence="3">non-specific serine/threonine protein kinase</fullName>
        <ecNumber evidence="3">2.7.11.1</ecNumber>
    </recommendedName>
</protein>
<keyword evidence="9" id="KW-0418">Kinase</keyword>
<name>A0A8S3WPW4_PARAO</name>
<reference evidence="15" key="1">
    <citation type="submission" date="2021-04" db="EMBL/GenBank/DDBJ databases">
        <authorList>
            <person name="Tunstrom K."/>
        </authorList>
    </citation>
    <scope>NUCLEOTIDE SEQUENCE</scope>
</reference>
<sequence>MRRTYRSKKDAGGGLEHKNLLSTIDSKSSLFDAFYIQNIKQTKREMSCMGSSNHSNVAPYKVCKKKYVKRILKDVSTREESLRDSISQSAYLTPDKSLHVNKPPDPFDLLLKSSPAVTGSPILSFNVKGKKYSRKKTTKLKKFNCRNDDNTDSDKENTKAKFSDSSQNVTDLNFHRLIIEQENAKNDESIYTIVKKMPLFSSEIRSTQKKGITDNHRLTSTVNFKSPAIKNSPFCSTPFQEKYRSKSIYNFSPIIMNINDSPKVSLNDTNKCKIHKRINFSGNNTCDDSQHSMTHAQPLLDINSPTNDYSCNLEDKVIKQINGSKTKKNYELSDVDHENNTIFYTTEAEPFYGFALRSVTKEIDNNDNNIQKESTNNNSFKNSSVSILTRSFLGFDNVEIQDLAHANKVSNILSPKKIDRVTNLSVDTSVNCSLYAINNSINRENISVIDYSLLQDNITKENVMSSKNLNMNESDKTDDINTDSSKSEEIASQSLYDTCNSDESSINNDKIVYCAKPIVILERMNNSVFYKYYNKVENNTMQKEDSDITHSSSGNYSHFEGKDIPTDIFSESCVMGNENDDSAYSDYNISKERKAGLECDEDIKLNKSEEEDRCVSFVTTRRRNEITNNSLIFICDNSYGSTSSVDVDKTVISNCKDELHSENNNNDNLTPKTELIAYEIASNNELSNTNQGNSKPLSENINVVDLLSATKRNNTSIRESNNVKLDSDIGSELKLPIVLQPGKKWERSLSIYKRMTTMADNFDHSILDNEPMECKGRKYRQSVISTMEMQKCKGSLHNESVNSRRSTFVCKPSRTTIKIVKENRYSRASLCSTTIYDDLKASFYAFVQQKVFKAKCMYLSLQYTGFLSDDCDDTIVELSKLSIGDSEHEVTVLEKFHDTSRIATARDYVLRRCNQTEAILFDECYPDTELKNCHKIGEGVYGEVFLWRARDGRARVLKIIPIAGDIKVNGEPQKGYHEIISEIVIAMELSALRAPIAEIEKRFDEGKEIDALDLHSVENATDIFNEVLAVQCVYGGYPSRLLDLWDLYDECKGSENDNPAILPVDQHYIVLELANAGQDLESYQFNSAEQAHALFLQIAFGLAVAEEAFQFEHRDLHWGNVLILPTDQKFATFVLRGRTHRIGCCGVRATIIDYSLSRLSLRGGALFCDLSTDEALFDAVGDRQFTVYRLMRERLCNDWKNFEPYTNILWLDYIVDKMITSLRYKRTNTKIHKHYTAKLKAIKHRILDYGSAAQFVLTDNEF</sequence>
<comment type="caution">
    <text evidence="15">The sequence shown here is derived from an EMBL/GenBank/DDBJ whole genome shotgun (WGS) entry which is preliminary data.</text>
</comment>
<evidence type="ECO:0000256" key="3">
    <source>
        <dbReference type="ARBA" id="ARBA00012513"/>
    </source>
</evidence>
<dbReference type="GO" id="GO:0005634">
    <property type="term" value="C:nucleus"/>
    <property type="evidence" value="ECO:0007669"/>
    <property type="project" value="TreeGrafter"/>
</dbReference>
<evidence type="ECO:0000256" key="7">
    <source>
        <dbReference type="ARBA" id="ARBA00022679"/>
    </source>
</evidence>
<dbReference type="PROSITE" id="PS50011">
    <property type="entry name" value="PROTEIN_KINASE_DOM"/>
    <property type="match status" value="1"/>
</dbReference>
<dbReference type="GO" id="GO:0035556">
    <property type="term" value="P:intracellular signal transduction"/>
    <property type="evidence" value="ECO:0007669"/>
    <property type="project" value="TreeGrafter"/>
</dbReference>
<evidence type="ECO:0000313" key="16">
    <source>
        <dbReference type="Proteomes" id="UP000691718"/>
    </source>
</evidence>
<dbReference type="Proteomes" id="UP000691718">
    <property type="component" value="Unassembled WGS sequence"/>
</dbReference>
<evidence type="ECO:0000256" key="10">
    <source>
        <dbReference type="ARBA" id="ARBA00022840"/>
    </source>
</evidence>
<dbReference type="EC" id="2.7.11.1" evidence="3"/>
<evidence type="ECO:0000256" key="8">
    <source>
        <dbReference type="ARBA" id="ARBA00022741"/>
    </source>
</evidence>
<feature type="compositionally biased region" description="Basic and acidic residues" evidence="13">
    <location>
        <begin position="473"/>
        <end position="488"/>
    </location>
</feature>
<comment type="subcellular location">
    <subcellularLocation>
        <location evidence="1">Chromosome</location>
    </subcellularLocation>
    <subcellularLocation>
        <location evidence="2">Cytoplasm</location>
    </subcellularLocation>
</comment>
<dbReference type="AlphaFoldDB" id="A0A8S3WPW4"/>
<dbReference type="Pfam" id="PF12330">
    <property type="entry name" value="Haspin_kinase"/>
    <property type="match status" value="1"/>
</dbReference>
<feature type="region of interest" description="Disordered" evidence="13">
    <location>
        <begin position="465"/>
        <end position="488"/>
    </location>
</feature>
<dbReference type="GO" id="GO:0005524">
    <property type="term" value="F:ATP binding"/>
    <property type="evidence" value="ECO:0007669"/>
    <property type="project" value="UniProtKB-KW"/>
</dbReference>
<evidence type="ECO:0000256" key="12">
    <source>
        <dbReference type="ARBA" id="ARBA00048679"/>
    </source>
</evidence>
<evidence type="ECO:0000259" key="14">
    <source>
        <dbReference type="PROSITE" id="PS50011"/>
    </source>
</evidence>
<keyword evidence="10" id="KW-0067">ATP-binding</keyword>
<proteinExistence type="predicted"/>
<dbReference type="GO" id="GO:0000278">
    <property type="term" value="P:mitotic cell cycle"/>
    <property type="evidence" value="ECO:0007669"/>
    <property type="project" value="TreeGrafter"/>
</dbReference>
<dbReference type="SMART" id="SM01331">
    <property type="entry name" value="DUF3635"/>
    <property type="match status" value="1"/>
</dbReference>
<gene>
    <name evidence="15" type="ORF">PAPOLLO_LOCUS8981</name>
</gene>
<evidence type="ECO:0000256" key="13">
    <source>
        <dbReference type="SAM" id="MobiDB-lite"/>
    </source>
</evidence>
<feature type="compositionally biased region" description="Basic and acidic residues" evidence="13">
    <location>
        <begin position="145"/>
        <end position="162"/>
    </location>
</feature>
<evidence type="ECO:0000256" key="2">
    <source>
        <dbReference type="ARBA" id="ARBA00004496"/>
    </source>
</evidence>
<comment type="catalytic activity">
    <reaction evidence="12">
        <text>L-seryl-[protein] + ATP = O-phospho-L-seryl-[protein] + ADP + H(+)</text>
        <dbReference type="Rhea" id="RHEA:17989"/>
        <dbReference type="Rhea" id="RHEA-COMP:9863"/>
        <dbReference type="Rhea" id="RHEA-COMP:11604"/>
        <dbReference type="ChEBI" id="CHEBI:15378"/>
        <dbReference type="ChEBI" id="CHEBI:29999"/>
        <dbReference type="ChEBI" id="CHEBI:30616"/>
        <dbReference type="ChEBI" id="CHEBI:83421"/>
        <dbReference type="ChEBI" id="CHEBI:456216"/>
        <dbReference type="EC" id="2.7.11.1"/>
    </reaction>
</comment>
<dbReference type="InterPro" id="IPR000719">
    <property type="entry name" value="Prot_kinase_dom"/>
</dbReference>
<evidence type="ECO:0000313" key="15">
    <source>
        <dbReference type="EMBL" id="CAG4974784.1"/>
    </source>
</evidence>
<comment type="catalytic activity">
    <reaction evidence="11">
        <text>L-threonyl-[protein] + ATP = O-phospho-L-threonyl-[protein] + ADP + H(+)</text>
        <dbReference type="Rhea" id="RHEA:46608"/>
        <dbReference type="Rhea" id="RHEA-COMP:11060"/>
        <dbReference type="Rhea" id="RHEA-COMP:11605"/>
        <dbReference type="ChEBI" id="CHEBI:15378"/>
        <dbReference type="ChEBI" id="CHEBI:30013"/>
        <dbReference type="ChEBI" id="CHEBI:30616"/>
        <dbReference type="ChEBI" id="CHEBI:61977"/>
        <dbReference type="ChEBI" id="CHEBI:456216"/>
        <dbReference type="EC" id="2.7.11.1"/>
    </reaction>
</comment>
<keyword evidence="4" id="KW-0158">Chromosome</keyword>
<dbReference type="FunFam" id="1.10.510.10:FF:000401">
    <property type="entry name" value="serine/threonine-protein kinase haspin"/>
    <property type="match status" value="1"/>
</dbReference>
<dbReference type="PANTHER" id="PTHR24419:SF18">
    <property type="entry name" value="SERINE_THREONINE-PROTEIN KINASE HASPIN"/>
    <property type="match status" value="1"/>
</dbReference>
<evidence type="ECO:0000256" key="11">
    <source>
        <dbReference type="ARBA" id="ARBA00047899"/>
    </source>
</evidence>
<evidence type="ECO:0000256" key="1">
    <source>
        <dbReference type="ARBA" id="ARBA00004286"/>
    </source>
</evidence>
<dbReference type="EMBL" id="CAJQZP010000644">
    <property type="protein sequence ID" value="CAG4974784.1"/>
    <property type="molecule type" value="Genomic_DNA"/>
</dbReference>